<protein>
    <submittedName>
        <fullName evidence="1">Uncharacterized protein</fullName>
    </submittedName>
</protein>
<organism evidence="1 2">
    <name type="scientific">Labilithrix luteola</name>
    <dbReference type="NCBI Taxonomy" id="1391654"/>
    <lineage>
        <taxon>Bacteria</taxon>
        <taxon>Pseudomonadati</taxon>
        <taxon>Myxococcota</taxon>
        <taxon>Polyangia</taxon>
        <taxon>Polyangiales</taxon>
        <taxon>Labilitrichaceae</taxon>
        <taxon>Labilithrix</taxon>
    </lineage>
</organism>
<sequence>MGTSQRARFVDVARAFLGSAHLAATGEQDAGTRHSTRTHRLNAAMGKVRADAFGHQACVSAST</sequence>
<evidence type="ECO:0000313" key="1">
    <source>
        <dbReference type="EMBL" id="AKV02660.1"/>
    </source>
</evidence>
<dbReference type="EMBL" id="CP012333">
    <property type="protein sequence ID" value="AKV02660.1"/>
    <property type="molecule type" value="Genomic_DNA"/>
</dbReference>
<reference evidence="1 2" key="1">
    <citation type="submission" date="2015-08" db="EMBL/GenBank/DDBJ databases">
        <authorList>
            <person name="Babu N.S."/>
            <person name="Beckwith C.J."/>
            <person name="Beseler K.G."/>
            <person name="Brison A."/>
            <person name="Carone J.V."/>
            <person name="Caskin T.P."/>
            <person name="Diamond M."/>
            <person name="Durham M.E."/>
            <person name="Foxe J.M."/>
            <person name="Go M."/>
            <person name="Henderson B.A."/>
            <person name="Jones I.B."/>
            <person name="McGettigan J.A."/>
            <person name="Micheletti S.J."/>
            <person name="Nasrallah M.E."/>
            <person name="Ortiz D."/>
            <person name="Piller C.R."/>
            <person name="Privatt S.R."/>
            <person name="Schneider S.L."/>
            <person name="Sharp S."/>
            <person name="Smith T.C."/>
            <person name="Stanton J.D."/>
            <person name="Ullery H.E."/>
            <person name="Wilson R.J."/>
            <person name="Serrano M.G."/>
            <person name="Buck G."/>
            <person name="Lee V."/>
            <person name="Wang Y."/>
            <person name="Carvalho R."/>
            <person name="Voegtly L."/>
            <person name="Shi R."/>
            <person name="Duckworth R."/>
            <person name="Johnson A."/>
            <person name="Loviza R."/>
            <person name="Walstead R."/>
            <person name="Shah Z."/>
            <person name="Kiflezghi M."/>
            <person name="Wade K."/>
            <person name="Ball S.L."/>
            <person name="Bradley K.W."/>
            <person name="Asai D.J."/>
            <person name="Bowman C.A."/>
            <person name="Russell D.A."/>
            <person name="Pope W.H."/>
            <person name="Jacobs-Sera D."/>
            <person name="Hendrix R.W."/>
            <person name="Hatfull G.F."/>
        </authorList>
    </citation>
    <scope>NUCLEOTIDE SEQUENCE [LARGE SCALE GENOMIC DNA]</scope>
    <source>
        <strain evidence="1 2">DSM 27648</strain>
    </source>
</reference>
<accession>A0A0K1QB72</accession>
<dbReference type="Proteomes" id="UP000064967">
    <property type="component" value="Chromosome"/>
</dbReference>
<dbReference type="KEGG" id="llu:AKJ09_09323"/>
<keyword evidence="2" id="KW-1185">Reference proteome</keyword>
<proteinExistence type="predicted"/>
<name>A0A0K1QB72_9BACT</name>
<dbReference type="AlphaFoldDB" id="A0A0K1QB72"/>
<evidence type="ECO:0000313" key="2">
    <source>
        <dbReference type="Proteomes" id="UP000064967"/>
    </source>
</evidence>
<gene>
    <name evidence="1" type="ORF">AKJ09_09323</name>
</gene>